<accession>A0A7J8JRH2</accession>
<dbReference type="PANTHER" id="PTHR16267">
    <property type="entry name" value="BANK1/PIK3AP1 FAMILY MEMBER"/>
    <property type="match status" value="1"/>
</dbReference>
<dbReference type="GO" id="GO:0051898">
    <property type="term" value="P:negative regulation of phosphatidylinositol 3-kinase/protein kinase B signal transduction"/>
    <property type="evidence" value="ECO:0007669"/>
    <property type="project" value="TreeGrafter"/>
</dbReference>
<feature type="region of interest" description="Disordered" evidence="1">
    <location>
        <begin position="1"/>
        <end position="28"/>
    </location>
</feature>
<organism evidence="3 4">
    <name type="scientific">Molossus molossus</name>
    <name type="common">Pallas' mastiff bat</name>
    <name type="synonym">Vespertilio molossus</name>
    <dbReference type="NCBI Taxonomy" id="27622"/>
    <lineage>
        <taxon>Eukaryota</taxon>
        <taxon>Metazoa</taxon>
        <taxon>Chordata</taxon>
        <taxon>Craniata</taxon>
        <taxon>Vertebrata</taxon>
        <taxon>Euteleostomi</taxon>
        <taxon>Mammalia</taxon>
        <taxon>Eutheria</taxon>
        <taxon>Laurasiatheria</taxon>
        <taxon>Chiroptera</taxon>
        <taxon>Yangochiroptera</taxon>
        <taxon>Molossidae</taxon>
        <taxon>Molossus</taxon>
    </lineage>
</organism>
<dbReference type="GO" id="GO:1990782">
    <property type="term" value="F:protein tyrosine kinase binding"/>
    <property type="evidence" value="ECO:0007669"/>
    <property type="project" value="TreeGrafter"/>
</dbReference>
<comment type="caution">
    <text evidence="3">The sequence shown here is derived from an EMBL/GenBank/DDBJ whole genome shotgun (WGS) entry which is preliminary data.</text>
</comment>
<dbReference type="PANTHER" id="PTHR16267:SF13">
    <property type="entry name" value="B-CELL SCAFFOLD PROTEIN WITH ANKYRIN REPEATS"/>
    <property type="match status" value="1"/>
</dbReference>
<dbReference type="InterPro" id="IPR052446">
    <property type="entry name" value="B-cell_PI3K-Signaling_Adptrs"/>
</dbReference>
<dbReference type="PROSITE" id="PS51376">
    <property type="entry name" value="DBB"/>
    <property type="match status" value="1"/>
</dbReference>
<gene>
    <name evidence="3" type="ORF">HJG59_001373</name>
</gene>
<evidence type="ECO:0000259" key="2">
    <source>
        <dbReference type="PROSITE" id="PS51376"/>
    </source>
</evidence>
<feature type="compositionally biased region" description="Basic and acidic residues" evidence="1">
    <location>
        <begin position="440"/>
        <end position="458"/>
    </location>
</feature>
<dbReference type="EMBL" id="JACASF010000001">
    <property type="protein sequence ID" value="KAF6499141.1"/>
    <property type="molecule type" value="Genomic_DNA"/>
</dbReference>
<feature type="region of interest" description="Disordered" evidence="1">
    <location>
        <begin position="340"/>
        <end position="377"/>
    </location>
</feature>
<dbReference type="Pfam" id="PF14545">
    <property type="entry name" value="DBB"/>
    <property type="match status" value="1"/>
</dbReference>
<dbReference type="InterPro" id="IPR017893">
    <property type="entry name" value="DBB_domain"/>
</dbReference>
<feature type="region of interest" description="Disordered" evidence="1">
    <location>
        <begin position="435"/>
        <end position="458"/>
    </location>
</feature>
<keyword evidence="4" id="KW-1185">Reference proteome</keyword>
<proteinExistence type="predicted"/>
<name>A0A7J8JRH2_MOLMO</name>
<dbReference type="GO" id="GO:0042113">
    <property type="term" value="P:B cell activation"/>
    <property type="evidence" value="ECO:0007669"/>
    <property type="project" value="TreeGrafter"/>
</dbReference>
<feature type="compositionally biased region" description="Acidic residues" evidence="1">
    <location>
        <begin position="353"/>
        <end position="377"/>
    </location>
</feature>
<feature type="compositionally biased region" description="Pro residues" evidence="1">
    <location>
        <begin position="409"/>
        <end position="419"/>
    </location>
</feature>
<evidence type="ECO:0000313" key="4">
    <source>
        <dbReference type="Proteomes" id="UP000550707"/>
    </source>
</evidence>
<dbReference type="GO" id="GO:0050869">
    <property type="term" value="P:negative regulation of B cell activation"/>
    <property type="evidence" value="ECO:0007669"/>
    <property type="project" value="TreeGrafter"/>
</dbReference>
<dbReference type="AlphaFoldDB" id="A0A7J8JRH2"/>
<protein>
    <submittedName>
        <fullName evidence="3">B cell scaffold protein with ankyrin repeats 1</fullName>
    </submittedName>
</protein>
<feature type="region of interest" description="Disordered" evidence="1">
    <location>
        <begin position="398"/>
        <end position="423"/>
    </location>
</feature>
<dbReference type="SMART" id="SM01282">
    <property type="entry name" value="DBB"/>
    <property type="match status" value="1"/>
</dbReference>
<feature type="domain" description="DBB" evidence="2">
    <location>
        <begin position="66"/>
        <end position="193"/>
    </location>
</feature>
<evidence type="ECO:0000256" key="1">
    <source>
        <dbReference type="SAM" id="MobiDB-lite"/>
    </source>
</evidence>
<reference evidence="3 4" key="1">
    <citation type="journal article" date="2020" name="Nature">
        <title>Six reference-quality genomes reveal evolution of bat adaptations.</title>
        <authorList>
            <person name="Jebb D."/>
            <person name="Huang Z."/>
            <person name="Pippel M."/>
            <person name="Hughes G.M."/>
            <person name="Lavrichenko K."/>
            <person name="Devanna P."/>
            <person name="Winkler S."/>
            <person name="Jermiin L.S."/>
            <person name="Skirmuntt E.C."/>
            <person name="Katzourakis A."/>
            <person name="Burkitt-Gray L."/>
            <person name="Ray D.A."/>
            <person name="Sullivan K.A.M."/>
            <person name="Roscito J.G."/>
            <person name="Kirilenko B.M."/>
            <person name="Davalos L.M."/>
            <person name="Corthals A.P."/>
            <person name="Power M.L."/>
            <person name="Jones G."/>
            <person name="Ransome R.D."/>
            <person name="Dechmann D.K.N."/>
            <person name="Locatelli A.G."/>
            <person name="Puechmaille S.J."/>
            <person name="Fedrigo O."/>
            <person name="Jarvis E.D."/>
            <person name="Hiller M."/>
            <person name="Vernes S.C."/>
            <person name="Myers E.W."/>
            <person name="Teeling E.C."/>
        </authorList>
    </citation>
    <scope>NUCLEOTIDE SEQUENCE [LARGE SCALE GENOMIC DNA]</scope>
    <source>
        <strain evidence="3">MMolMol1</strain>
        <tissue evidence="3">Muscle</tissue>
    </source>
</reference>
<dbReference type="GO" id="GO:0005102">
    <property type="term" value="F:signaling receptor binding"/>
    <property type="evidence" value="ECO:0007669"/>
    <property type="project" value="TreeGrafter"/>
</dbReference>
<sequence length="582" mass="65309">MLPAAPGRASGSREQNSGSPAPPGSNDYLEVIPMDVRVRHSRGVSETKQTEELPEVSGSSRPLAMVLPTEIPCENPGEIFIILRDEVIGDTVEVVFTSDSKCIKTRPALWNKTVWCMKALDFPAGSVNVDVYCDGIIKATTKIKYRATEMSAGCPLGVAGSGDDVCQNDMKELDDVLTSVFKQEIPYYKFQSLQTEINPQKEFTHCKELPTLLHGAAKFGLKNLAVHLLQCSGATWASQMKNLEGSDPAHIAERHGHKELKKIFEDFSIQEISRNNEQDHDYEEDITSLSAYFPKINSQEPLVNDRPPLPPPRPAVAALQLDKPHSTLQGNMLEGQMERSLNWGDPSAKEEVGSEPEEEEEKTEDEKEQEEEEDPYTFAEIDDSEYDMILANISPKKKTGGRSFIINRPPAPTPRPTNIPPKAETTPYIAQVFQQKATRRQSDGDKFHGPRKQDRPRMESQAFSTLRGCLSAGQEELILLQEKVKNGKLSVDQALEKFKHWQMGKTGLEMVQQEKLRQLRDCIIGKRPEEANVYDKLTIVHHPNGNESVHSENTLYSIPFGNKAPARFQVEKEFGFCWKKDH</sequence>
<evidence type="ECO:0000313" key="3">
    <source>
        <dbReference type="EMBL" id="KAF6499141.1"/>
    </source>
</evidence>
<dbReference type="Proteomes" id="UP000550707">
    <property type="component" value="Unassembled WGS sequence"/>
</dbReference>